<dbReference type="Gene3D" id="3.30.2060.10">
    <property type="entry name" value="Penicillin-binding protein 1b domain"/>
    <property type="match status" value="1"/>
</dbReference>
<dbReference type="GO" id="GO:0005737">
    <property type="term" value="C:cytoplasm"/>
    <property type="evidence" value="ECO:0007669"/>
    <property type="project" value="UniProtKB-SubCell"/>
</dbReference>
<evidence type="ECO:0000256" key="1">
    <source>
        <dbReference type="ARBA" id="ARBA00022490"/>
    </source>
</evidence>
<dbReference type="InterPro" id="IPR003711">
    <property type="entry name" value="CarD-like/TRCF_RID"/>
</dbReference>
<dbReference type="SUPFAM" id="SSF52540">
    <property type="entry name" value="P-loop containing nucleoside triphosphate hydrolases"/>
    <property type="match status" value="4"/>
</dbReference>
<dbReference type="Gene3D" id="2.40.10.170">
    <property type="match status" value="1"/>
</dbReference>
<name>A0A8J2FMU1_9BACT</name>
<keyword evidence="13" id="KW-1185">Reference proteome</keyword>
<evidence type="ECO:0000313" key="12">
    <source>
        <dbReference type="EMBL" id="CAF0689807.1"/>
    </source>
</evidence>
<evidence type="ECO:0000259" key="10">
    <source>
        <dbReference type="PROSITE" id="PS51192"/>
    </source>
</evidence>
<feature type="domain" description="Helicase ATP-binding" evidence="10">
    <location>
        <begin position="524"/>
        <end position="685"/>
    </location>
</feature>
<dbReference type="InterPro" id="IPR027417">
    <property type="entry name" value="P-loop_NTPase"/>
</dbReference>
<comment type="similarity">
    <text evidence="9">In the C-terminal section; belongs to the helicase family. RecG subfamily.</text>
</comment>
<keyword evidence="5" id="KW-0347">Helicase</keyword>
<dbReference type="AlphaFoldDB" id="A0A8J2FMU1"/>
<dbReference type="SUPFAM" id="SSF141259">
    <property type="entry name" value="CarD-like"/>
    <property type="match status" value="1"/>
</dbReference>
<organism evidence="12 13">
    <name type="scientific">Candidatus Methylacidithermus pantelleriae</name>
    <dbReference type="NCBI Taxonomy" id="2744239"/>
    <lineage>
        <taxon>Bacteria</taxon>
        <taxon>Pseudomonadati</taxon>
        <taxon>Verrucomicrobiota</taxon>
        <taxon>Methylacidiphilae</taxon>
        <taxon>Methylacidiphilales</taxon>
        <taxon>Methylacidiphilaceae</taxon>
        <taxon>Candidatus Methylacidithermus</taxon>
    </lineage>
</organism>
<dbReference type="Pfam" id="PF02559">
    <property type="entry name" value="CarD_TRCF_RID"/>
    <property type="match status" value="1"/>
</dbReference>
<dbReference type="PANTHER" id="PTHR47964">
    <property type="entry name" value="ATP-DEPENDENT DNA HELICASE HOMOLOG RECG, CHLOROPLASTIC"/>
    <property type="match status" value="1"/>
</dbReference>
<dbReference type="InterPro" id="IPR005118">
    <property type="entry name" value="TRCF_C"/>
</dbReference>
<dbReference type="InterPro" id="IPR041471">
    <property type="entry name" value="UvrB_inter"/>
</dbReference>
<feature type="domain" description="Helicase C-terminal" evidence="11">
    <location>
        <begin position="702"/>
        <end position="860"/>
    </location>
</feature>
<keyword evidence="4 9" id="KW-0378">Hydrolase</keyword>
<dbReference type="EMBL" id="CAJNOB010000001">
    <property type="protein sequence ID" value="CAF0689807.1"/>
    <property type="molecule type" value="Genomic_DNA"/>
</dbReference>
<sequence>MRDPITRYLSRAAQAIEKEMGPLAPGGSYSLAGLPQPAWAVLIAAWYQKIPTTVVVVVPDNQTQETLAIDLEAWGVPPRRFPEWEKAGTNDALPDPDLLAQALYTAWLTLENPRTILLVSSQALQARLPAPKELQDASLVLEPGKTTGRDLLLGKLEASGYHREIEVEGRGQYAVRGCITDVFSWTQSLPVRCEWDGETLLSLREFDPVTQSSIRQLERASVCLWNPSDPSALGEATLFEYLPKTTLFLYGDLRIEGPVLHGSFYTHDFLHGPRGDWILEEKRRELLFFHLRQWVRDQWEILIFCNSEGEKQRLSQILAEENIQGSKAIQFFCRPMTRGFAWREGKLAVLTDNEIFGRYERAITRAIRARKSWDLLRGRVQTADWMDWEEGTLVVHAHHGIARFRGLHPMPDGRGEALLLEFAQGARLYVPLSHCHLVTRYVGPGKRKPPLDVLGGPRWGRALAAASKAAMEYAAKLLRIQAERQTLPGYAFPPDDAWQKTFEDAFLYEETPDQLRAIEETKRDMESPKCMDRLICGDVGFGKTEVAIRAIFKAVLAGKQAAFLCPTTVLARQHYRTLQERFADYPISVALLSRFQSPSEEKKILQGLACGNLDVVVGTHRLLSPDVRFRDLGLVVIDEEQRFGVRQKESFKEIFRRVDVLSLSATPIPRTLYLALAGVRDMSLLETPPPNRKPVETIIAPYDERLIRTAIERELARGGQVYFLHNRIGTLPQLRERLALLVPKASVEIIHGRMPKRTIEDVMQRFVDGKIDILLTTSIIENGLDIPNANTVLIDRADRFGLADLYQIRGRVGRAGEKAYAYLLLPKGFFISQDARKRVSAMEQYKELGSGFQIALRDLEIRGAGSLLGTDQSGHLSAVGFDLYCRLLQQAIQQLKGKKQPVLAECKIHLDFLGNGSFASVSATIPPSYLPDPRVRVAAYRALAQAESLAELDELLSSWRDRYGPLPQEVELLAGLARLRLQGAQKGLESIETVGDKLLLRRHGEPILLGHRLPRICSHNPMERIKEIEKWVETLS</sequence>
<dbReference type="InterPro" id="IPR037235">
    <property type="entry name" value="TRCF-like_C_D7"/>
</dbReference>
<dbReference type="RefSeq" id="WP_174581797.1">
    <property type="nucleotide sequence ID" value="NZ_CAJNOB010000001.1"/>
</dbReference>
<dbReference type="InterPro" id="IPR004576">
    <property type="entry name" value="Mfd"/>
</dbReference>
<evidence type="ECO:0000256" key="8">
    <source>
        <dbReference type="ARBA" id="ARBA00023204"/>
    </source>
</evidence>
<comment type="caution">
    <text evidence="12">The sequence shown here is derived from an EMBL/GenBank/DDBJ whole genome shotgun (WGS) entry which is preliminary data.</text>
</comment>
<comment type="similarity">
    <text evidence="9">In the N-terminal section; belongs to the UvrB family.</text>
</comment>
<dbReference type="GO" id="GO:0000716">
    <property type="term" value="P:transcription-coupled nucleotide-excision repair, DNA damage recognition"/>
    <property type="evidence" value="ECO:0007669"/>
    <property type="project" value="UniProtKB-UniRule"/>
</dbReference>
<keyword evidence="7 9" id="KW-0238">DNA-binding</keyword>
<dbReference type="CDD" id="cd17991">
    <property type="entry name" value="DEXHc_TRCF"/>
    <property type="match status" value="1"/>
</dbReference>
<dbReference type="Proteomes" id="UP000663859">
    <property type="component" value="Unassembled WGS sequence"/>
</dbReference>
<dbReference type="PANTHER" id="PTHR47964:SF1">
    <property type="entry name" value="ATP-DEPENDENT DNA HELICASE HOMOLOG RECG, CHLOROPLASTIC"/>
    <property type="match status" value="1"/>
</dbReference>
<dbReference type="Gene3D" id="3.40.50.300">
    <property type="entry name" value="P-loop containing nucleotide triphosphate hydrolases"/>
    <property type="match status" value="2"/>
</dbReference>
<evidence type="ECO:0000259" key="11">
    <source>
        <dbReference type="PROSITE" id="PS51194"/>
    </source>
</evidence>
<keyword evidence="6 9" id="KW-0067">ATP-binding</keyword>
<dbReference type="Gene3D" id="3.90.1150.50">
    <property type="entry name" value="Transcription-repair-coupling factor, D7 domain"/>
    <property type="match status" value="1"/>
</dbReference>
<dbReference type="Pfam" id="PF03461">
    <property type="entry name" value="TRCF"/>
    <property type="match status" value="1"/>
</dbReference>
<keyword evidence="1 9" id="KW-0963">Cytoplasm</keyword>
<dbReference type="Pfam" id="PF17757">
    <property type="entry name" value="UvrB_inter"/>
    <property type="match status" value="1"/>
</dbReference>
<dbReference type="GO" id="GO:0006355">
    <property type="term" value="P:regulation of DNA-templated transcription"/>
    <property type="evidence" value="ECO:0007669"/>
    <property type="project" value="UniProtKB-UniRule"/>
</dbReference>
<dbReference type="SMART" id="SM00982">
    <property type="entry name" value="TRCF"/>
    <property type="match status" value="1"/>
</dbReference>
<dbReference type="SUPFAM" id="SSF143517">
    <property type="entry name" value="TRCF domain-like"/>
    <property type="match status" value="1"/>
</dbReference>
<dbReference type="HAMAP" id="MF_00969">
    <property type="entry name" value="TRCF"/>
    <property type="match status" value="1"/>
</dbReference>
<accession>A0A8J2FMU1</accession>
<dbReference type="InterPro" id="IPR001650">
    <property type="entry name" value="Helicase_C-like"/>
</dbReference>
<dbReference type="GO" id="GO:0005524">
    <property type="term" value="F:ATP binding"/>
    <property type="evidence" value="ECO:0007669"/>
    <property type="project" value="UniProtKB-UniRule"/>
</dbReference>
<dbReference type="SMART" id="SM00490">
    <property type="entry name" value="HELICc"/>
    <property type="match status" value="1"/>
</dbReference>
<evidence type="ECO:0000256" key="7">
    <source>
        <dbReference type="ARBA" id="ARBA00023125"/>
    </source>
</evidence>
<dbReference type="GO" id="GO:0003684">
    <property type="term" value="F:damaged DNA binding"/>
    <property type="evidence" value="ECO:0007669"/>
    <property type="project" value="InterPro"/>
</dbReference>
<keyword evidence="8 9" id="KW-0234">DNA repair</keyword>
<evidence type="ECO:0000256" key="5">
    <source>
        <dbReference type="ARBA" id="ARBA00022806"/>
    </source>
</evidence>
<evidence type="ECO:0000256" key="9">
    <source>
        <dbReference type="HAMAP-Rule" id="MF_00969"/>
    </source>
</evidence>
<dbReference type="PROSITE" id="PS51192">
    <property type="entry name" value="HELICASE_ATP_BIND_1"/>
    <property type="match status" value="1"/>
</dbReference>
<dbReference type="EC" id="3.6.4.-" evidence="9"/>
<comment type="subcellular location">
    <subcellularLocation>
        <location evidence="9">Cytoplasm</location>
    </subcellularLocation>
</comment>
<gene>
    <name evidence="9 12" type="primary">mfd</name>
    <name evidence="12" type="ORF">MPNT_10377</name>
</gene>
<reference evidence="12" key="1">
    <citation type="submission" date="2021-02" db="EMBL/GenBank/DDBJ databases">
        <authorList>
            <person name="Cremers G."/>
            <person name="Picone N."/>
        </authorList>
    </citation>
    <scope>NUCLEOTIDE SEQUENCE</scope>
    <source>
        <strain evidence="12">PQ17</strain>
    </source>
</reference>
<dbReference type="InterPro" id="IPR014001">
    <property type="entry name" value="Helicase_ATP-bd"/>
</dbReference>
<dbReference type="InterPro" id="IPR036101">
    <property type="entry name" value="CarD-like/TRCF_RID_sf"/>
</dbReference>
<keyword evidence="2 9" id="KW-0547">Nucleotide-binding</keyword>
<dbReference type="Pfam" id="PF00271">
    <property type="entry name" value="Helicase_C"/>
    <property type="match status" value="1"/>
</dbReference>
<dbReference type="SMART" id="SM01058">
    <property type="entry name" value="CarD_TRCF"/>
    <property type="match status" value="1"/>
</dbReference>
<dbReference type="Pfam" id="PF00270">
    <property type="entry name" value="DEAD"/>
    <property type="match status" value="1"/>
</dbReference>
<evidence type="ECO:0000313" key="13">
    <source>
        <dbReference type="Proteomes" id="UP000663859"/>
    </source>
</evidence>
<dbReference type="InterPro" id="IPR047112">
    <property type="entry name" value="RecG/Mfd"/>
</dbReference>
<evidence type="ECO:0000256" key="2">
    <source>
        <dbReference type="ARBA" id="ARBA00022741"/>
    </source>
</evidence>
<keyword evidence="3 9" id="KW-0227">DNA damage</keyword>
<dbReference type="GO" id="GO:0003678">
    <property type="term" value="F:DNA helicase activity"/>
    <property type="evidence" value="ECO:0007669"/>
    <property type="project" value="TreeGrafter"/>
</dbReference>
<evidence type="ECO:0000256" key="3">
    <source>
        <dbReference type="ARBA" id="ARBA00022763"/>
    </source>
</evidence>
<dbReference type="InterPro" id="IPR011545">
    <property type="entry name" value="DEAD/DEAH_box_helicase_dom"/>
</dbReference>
<protein>
    <recommendedName>
        <fullName evidence="9">Transcription-repair-coupling factor</fullName>
        <shortName evidence="9">TRCF</shortName>
        <ecNumber evidence="9">3.6.4.-</ecNumber>
    </recommendedName>
</protein>
<dbReference type="PROSITE" id="PS51194">
    <property type="entry name" value="HELICASE_CTER"/>
    <property type="match status" value="1"/>
</dbReference>
<dbReference type="GO" id="GO:0016787">
    <property type="term" value="F:hydrolase activity"/>
    <property type="evidence" value="ECO:0007669"/>
    <property type="project" value="UniProtKB-KW"/>
</dbReference>
<proteinExistence type="inferred from homology"/>
<dbReference type="NCBIfam" id="TIGR00580">
    <property type="entry name" value="mfd"/>
    <property type="match status" value="1"/>
</dbReference>
<evidence type="ECO:0000256" key="4">
    <source>
        <dbReference type="ARBA" id="ARBA00022801"/>
    </source>
</evidence>
<comment type="function">
    <text evidence="9">Couples transcription and DNA repair by recognizing RNA polymerase (RNAP) stalled at DNA lesions. Mediates ATP-dependent release of RNAP and its truncated transcript from the DNA, and recruitment of nucleotide excision repair machinery to the damaged site.</text>
</comment>
<evidence type="ECO:0000256" key="6">
    <source>
        <dbReference type="ARBA" id="ARBA00022840"/>
    </source>
</evidence>
<dbReference type="SMART" id="SM00487">
    <property type="entry name" value="DEXDc"/>
    <property type="match status" value="1"/>
</dbReference>